<dbReference type="Gene3D" id="3.40.190.10">
    <property type="entry name" value="Periplasmic binding protein-like II"/>
    <property type="match status" value="2"/>
</dbReference>
<proteinExistence type="predicted"/>
<evidence type="ECO:0000256" key="2">
    <source>
        <dbReference type="ARBA" id="ARBA00022764"/>
    </source>
</evidence>
<protein>
    <submittedName>
        <fullName evidence="4">Putative spermidine/putrescine transport system substrate-binding protein</fullName>
    </submittedName>
</protein>
<name>A0A1G4UIL0_9HYPH</name>
<dbReference type="CDD" id="cd13589">
    <property type="entry name" value="PBP2_polyamine_RpCGA009"/>
    <property type="match status" value="1"/>
</dbReference>
<organism evidence="4 5">
    <name type="scientific">Ancylobacter rudongensis</name>
    <dbReference type="NCBI Taxonomy" id="177413"/>
    <lineage>
        <taxon>Bacteria</taxon>
        <taxon>Pseudomonadati</taxon>
        <taxon>Pseudomonadota</taxon>
        <taxon>Alphaproteobacteria</taxon>
        <taxon>Hyphomicrobiales</taxon>
        <taxon>Xanthobacteraceae</taxon>
        <taxon>Ancylobacter</taxon>
    </lineage>
</organism>
<feature type="chain" id="PRO_5011545296" evidence="3">
    <location>
        <begin position="31"/>
        <end position="354"/>
    </location>
</feature>
<evidence type="ECO:0000313" key="4">
    <source>
        <dbReference type="EMBL" id="SCW93394.1"/>
    </source>
</evidence>
<reference evidence="5" key="1">
    <citation type="submission" date="2016-10" db="EMBL/GenBank/DDBJ databases">
        <authorList>
            <person name="Varghese N."/>
            <person name="Submissions S."/>
        </authorList>
    </citation>
    <scope>NUCLEOTIDE SEQUENCE [LARGE SCALE GENOMIC DNA]</scope>
    <source>
        <strain evidence="5">CGMCC 1.1761</strain>
    </source>
</reference>
<dbReference type="PANTHER" id="PTHR30222">
    <property type="entry name" value="SPERMIDINE/PUTRESCINE-BINDING PERIPLASMIC PROTEIN"/>
    <property type="match status" value="1"/>
</dbReference>
<dbReference type="AlphaFoldDB" id="A0A1G4UIL0"/>
<dbReference type="EMBL" id="FMTP01000008">
    <property type="protein sequence ID" value="SCW93394.1"/>
    <property type="molecule type" value="Genomic_DNA"/>
</dbReference>
<dbReference type="STRING" id="177413.SAMN05660859_3947"/>
<keyword evidence="2" id="KW-0574">Periplasm</keyword>
<dbReference type="PANTHER" id="PTHR30222:SF2">
    <property type="entry name" value="ABC TRANSPORTER SUBSTRATE-BINDING PROTEIN"/>
    <property type="match status" value="1"/>
</dbReference>
<gene>
    <name evidence="4" type="ORF">SAMN05660859_3947</name>
</gene>
<dbReference type="Proteomes" id="UP000198889">
    <property type="component" value="Unassembled WGS sequence"/>
</dbReference>
<evidence type="ECO:0000313" key="5">
    <source>
        <dbReference type="Proteomes" id="UP000198889"/>
    </source>
</evidence>
<dbReference type="InterPro" id="IPR006059">
    <property type="entry name" value="SBP"/>
</dbReference>
<accession>A0A1G4UIL0</accession>
<sequence length="354" mass="38671">MQLKSLVPLKSLTMTLSALALSATCGAAFAADSLTITSWGGAYQTSQEEAYYKPYTAKTGVKIVQEEYNGEAARIRAMVESGNTTWDAVDVDAATAQQGCDEGFLTPIDYSKFGGEAAFVKGSTFECGIPTIIYSTIYAYDADKIKDGPTTIAGLFDTKKWPGKRSLQKTPFGNLEFALMADGVPADKVYETLKTKEGVDRAFKKLDTIKSDIVWWEAGAQPPQLLASGEVVMATAWNGRIFNANKVDKKNFKIVWDGQLLDYDLWAIPKGVKDLDAVYKFIEFASSPEAQAAQTKYISYGPALLAATPLVSPEILKDLPTAPENAKTALANDPVFWGDNKEELLKRFNTWIAQ</sequence>
<dbReference type="SUPFAM" id="SSF53850">
    <property type="entry name" value="Periplasmic binding protein-like II"/>
    <property type="match status" value="1"/>
</dbReference>
<keyword evidence="5" id="KW-1185">Reference proteome</keyword>
<dbReference type="Pfam" id="PF13416">
    <property type="entry name" value="SBP_bac_8"/>
    <property type="match status" value="1"/>
</dbReference>
<feature type="signal peptide" evidence="3">
    <location>
        <begin position="1"/>
        <end position="30"/>
    </location>
</feature>
<keyword evidence="1 3" id="KW-0732">Signal</keyword>
<evidence type="ECO:0000256" key="3">
    <source>
        <dbReference type="SAM" id="SignalP"/>
    </source>
</evidence>
<evidence type="ECO:0000256" key="1">
    <source>
        <dbReference type="ARBA" id="ARBA00022729"/>
    </source>
</evidence>